<organism evidence="3 4">
    <name type="scientific">Macrostomum lignano</name>
    <dbReference type="NCBI Taxonomy" id="282301"/>
    <lineage>
        <taxon>Eukaryota</taxon>
        <taxon>Metazoa</taxon>
        <taxon>Spiralia</taxon>
        <taxon>Lophotrochozoa</taxon>
        <taxon>Platyhelminthes</taxon>
        <taxon>Rhabditophora</taxon>
        <taxon>Macrostomorpha</taxon>
        <taxon>Macrostomida</taxon>
        <taxon>Macrostomidae</taxon>
        <taxon>Macrostomum</taxon>
    </lineage>
</organism>
<reference evidence="4" key="1">
    <citation type="submission" date="2016-11" db="UniProtKB">
        <authorList>
            <consortium name="WormBaseParasite"/>
        </authorList>
    </citation>
    <scope>IDENTIFICATION</scope>
</reference>
<feature type="transmembrane region" description="Helical" evidence="2">
    <location>
        <begin position="486"/>
        <end position="508"/>
    </location>
</feature>
<dbReference type="AlphaFoldDB" id="A0A1I8FSZ1"/>
<feature type="transmembrane region" description="Helical" evidence="2">
    <location>
        <begin position="56"/>
        <end position="89"/>
    </location>
</feature>
<keyword evidence="3" id="KW-1185">Reference proteome</keyword>
<proteinExistence type="predicted"/>
<feature type="region of interest" description="Disordered" evidence="1">
    <location>
        <begin position="236"/>
        <end position="271"/>
    </location>
</feature>
<accession>A0A1I8FSZ1</accession>
<dbReference type="WBParaSite" id="maker-unitig_45298-snap-gene-0.2-mRNA-1">
    <property type="protein sequence ID" value="maker-unitig_45298-snap-gene-0.2-mRNA-1"/>
    <property type="gene ID" value="maker-unitig_45298-snap-gene-0.2"/>
</dbReference>
<protein>
    <submittedName>
        <fullName evidence="4">Ion_trans domain-containing protein</fullName>
    </submittedName>
</protein>
<keyword evidence="2" id="KW-0812">Transmembrane</keyword>
<dbReference type="Proteomes" id="UP000095280">
    <property type="component" value="Unplaced"/>
</dbReference>
<evidence type="ECO:0000256" key="2">
    <source>
        <dbReference type="SAM" id="Phobius"/>
    </source>
</evidence>
<feature type="transmembrane region" description="Helical" evidence="2">
    <location>
        <begin position="356"/>
        <end position="378"/>
    </location>
</feature>
<sequence length="1039" mass="115578">MIGSVDTYVENLLNQLIGTVSREFQTWLSEIAKFGETMRDHVTGPDVEAYANYPGLAFILFSHLLTIVMMLFIIVLLTCGCLVLTVGIVAERDVVAPITTESGRRDLDGSLDTFVRDAGWPRLRRYLESVTDIPLPFKFSKELPTGILQRMLSRCGPPNKETLPQILGLLSMVDSTRFVDSDLISRQIAQLRRSLTSQLENRNSESLISKQYVADLAVQLEPFVRLVDSADYSHRRAVEAGDRSERHSAADDDRRAAESRSESPPREQYRPEGFELMPWQPVVPTPAKMNDGVQPVFDYPLHLRGCERVPGAVARPDHLPESLDQAYGCVLGSAVVYKRFLNSVETGWMDQDWLSYLCRFCLILFSVILCSVRISTLPCPQSPLITSRDIFLILRVIFHLCYLFLHILLVYYLEMIPHLGPVVHAFRCIFASVHTHQDREKLENLTHYYSHHLRQVYYAFTVSLNMEKASELVAKRDQIGNSRASVVHLIFVLVFAVLVLNFIIALLVSAMNEVNEYRDIFYRIRTTRMFLQIDAVWYPVLARLSDITGWQLAGQETYTTVTPVTMMPSSSIADRLVILILASSAACAQNSSSSSSSFPIHSQSVEPLCPSWSVRLDWVPVSGVTRPNSCIVECAVRPNCSACTLQQGPPRPAGRPPAAGQWQDRWGRSATPSADCLTFTKRPSPAQQLLPAATLQASLTLWYSFRYSLDNLLAGWQHGTSSRRTESHANVSSRVAAILSRCSQAGKFSVYIKVEQEAQRPGGLYAQRSQTTTQAVLKTPIAAGWVSVGFSYDGPAPSGVFNNATMYATSNDGNLRGVSASTETRIGGKYGDSTATLDRPGSVLRLGQQTAQLVRGGGQPDATQQERLKKQSAQATEPWRVRGTHRARIPSWQPGSQLNRRVARQLCKGFNHYLPVTPASISRTCTLFINVGKGTKMTPAYMSARHHEQPAVTLVAHRGQQGANRGGDLRPFRLPARLAEPWAASRFRVAALLPLPEPRNALEARESENMANCWRAFHHADAAEAGRSTLPAVQLSREP</sequence>
<feature type="region of interest" description="Disordered" evidence="1">
    <location>
        <begin position="855"/>
        <end position="882"/>
    </location>
</feature>
<keyword evidence="2" id="KW-0472">Membrane</keyword>
<evidence type="ECO:0000313" key="4">
    <source>
        <dbReference type="WBParaSite" id="maker-unitig_45298-snap-gene-0.2-mRNA-1"/>
    </source>
</evidence>
<keyword evidence="2" id="KW-1133">Transmembrane helix</keyword>
<evidence type="ECO:0000256" key="1">
    <source>
        <dbReference type="SAM" id="MobiDB-lite"/>
    </source>
</evidence>
<feature type="transmembrane region" description="Helical" evidence="2">
    <location>
        <begin position="390"/>
        <end position="413"/>
    </location>
</feature>
<evidence type="ECO:0000313" key="3">
    <source>
        <dbReference type="Proteomes" id="UP000095280"/>
    </source>
</evidence>
<name>A0A1I8FSZ1_9PLAT</name>